<feature type="domain" description="Major facilitator superfamily (MFS) profile" evidence="8">
    <location>
        <begin position="24"/>
        <end position="464"/>
    </location>
</feature>
<evidence type="ECO:0000256" key="2">
    <source>
        <dbReference type="ARBA" id="ARBA00022448"/>
    </source>
</evidence>
<gene>
    <name evidence="9" type="primary">emrB5</name>
    <name evidence="9" type="ORF">MCBB_2149</name>
</gene>
<feature type="transmembrane region" description="Helical" evidence="7">
    <location>
        <begin position="61"/>
        <end position="78"/>
    </location>
</feature>
<feature type="transmembrane region" description="Helical" evidence="7">
    <location>
        <begin position="22"/>
        <end position="41"/>
    </location>
</feature>
<dbReference type="AlphaFoldDB" id="A0A1D3L4Y2"/>
<keyword evidence="4 7" id="KW-0812">Transmembrane</keyword>
<organism evidence="9 10">
    <name type="scientific">Methanobacterium congolense</name>
    <dbReference type="NCBI Taxonomy" id="118062"/>
    <lineage>
        <taxon>Archaea</taxon>
        <taxon>Methanobacteriati</taxon>
        <taxon>Methanobacteriota</taxon>
        <taxon>Methanomada group</taxon>
        <taxon>Methanobacteria</taxon>
        <taxon>Methanobacteriales</taxon>
        <taxon>Methanobacteriaceae</taxon>
        <taxon>Methanobacterium</taxon>
    </lineage>
</organism>
<protein>
    <submittedName>
        <fullName evidence="9">Multidrug export protein EmrB</fullName>
    </submittedName>
</protein>
<dbReference type="InterPro" id="IPR020846">
    <property type="entry name" value="MFS_dom"/>
</dbReference>
<reference evidence="9 10" key="1">
    <citation type="submission" date="2016-08" db="EMBL/GenBank/DDBJ databases">
        <authorList>
            <person name="Seilhamer J.J."/>
        </authorList>
    </citation>
    <scope>NUCLEOTIDE SEQUENCE [LARGE SCALE GENOMIC DNA]</scope>
    <source>
        <strain evidence="9">Buetzberg</strain>
    </source>
</reference>
<dbReference type="FunFam" id="1.20.1720.10:FF:000021">
    <property type="entry name" value="Drug resistance transporter, EmrB/QacA subfamily"/>
    <property type="match status" value="1"/>
</dbReference>
<feature type="transmembrane region" description="Helical" evidence="7">
    <location>
        <begin position="210"/>
        <end position="230"/>
    </location>
</feature>
<feature type="transmembrane region" description="Helical" evidence="7">
    <location>
        <begin position="312"/>
        <end position="334"/>
    </location>
</feature>
<feature type="transmembrane region" description="Helical" evidence="7">
    <location>
        <begin position="435"/>
        <end position="462"/>
    </location>
</feature>
<proteinExistence type="predicted"/>
<dbReference type="PRINTS" id="PR01036">
    <property type="entry name" value="TCRTETB"/>
</dbReference>
<dbReference type="Pfam" id="PF07690">
    <property type="entry name" value="MFS_1"/>
    <property type="match status" value="1"/>
</dbReference>
<dbReference type="InterPro" id="IPR036259">
    <property type="entry name" value="MFS_trans_sf"/>
</dbReference>
<keyword evidence="10" id="KW-1185">Reference proteome</keyword>
<feature type="transmembrane region" description="Helical" evidence="7">
    <location>
        <begin position="90"/>
        <end position="109"/>
    </location>
</feature>
<keyword evidence="3" id="KW-1003">Cell membrane</keyword>
<feature type="transmembrane region" description="Helical" evidence="7">
    <location>
        <begin position="115"/>
        <end position="137"/>
    </location>
</feature>
<feature type="transmembrane region" description="Helical" evidence="7">
    <location>
        <begin position="176"/>
        <end position="198"/>
    </location>
</feature>
<evidence type="ECO:0000256" key="7">
    <source>
        <dbReference type="SAM" id="Phobius"/>
    </source>
</evidence>
<keyword evidence="5 7" id="KW-1133">Transmembrane helix</keyword>
<accession>A0A1D3L4Y2</accession>
<evidence type="ECO:0000259" key="8">
    <source>
        <dbReference type="PROSITE" id="PS50850"/>
    </source>
</evidence>
<feature type="transmembrane region" description="Helical" evidence="7">
    <location>
        <begin position="236"/>
        <end position="256"/>
    </location>
</feature>
<feature type="transmembrane region" description="Helical" evidence="7">
    <location>
        <begin position="341"/>
        <end position="360"/>
    </location>
</feature>
<dbReference type="Proteomes" id="UP000094707">
    <property type="component" value="Chromosome I"/>
</dbReference>
<dbReference type="OrthoDB" id="117970at2157"/>
<dbReference type="Gene3D" id="1.20.1250.20">
    <property type="entry name" value="MFS general substrate transporter like domains"/>
    <property type="match status" value="1"/>
</dbReference>
<evidence type="ECO:0000256" key="1">
    <source>
        <dbReference type="ARBA" id="ARBA00004651"/>
    </source>
</evidence>
<dbReference type="PANTHER" id="PTHR42718:SF46">
    <property type="entry name" value="BLR6921 PROTEIN"/>
    <property type="match status" value="1"/>
</dbReference>
<dbReference type="Gene3D" id="1.20.1720.10">
    <property type="entry name" value="Multidrug resistance protein D"/>
    <property type="match status" value="1"/>
</dbReference>
<dbReference type="NCBIfam" id="TIGR00711">
    <property type="entry name" value="efflux_EmrB"/>
    <property type="match status" value="1"/>
</dbReference>
<evidence type="ECO:0000256" key="4">
    <source>
        <dbReference type="ARBA" id="ARBA00022692"/>
    </source>
</evidence>
<sequence length="464" mass="50546">METSAEDPAHDKLSETTYNNRYIILAIVLTGTFMSLMNSNIVNVALPNITNYFNVSIAQSQWIVTSYFLTVTAMFLIFGKISEYTGKTKLFILGFVIFTLGALFCGFSASLDQLIFFRILQALGASMVFSISTAIIMDVFPDSEKGRALGYQASVIAIGLIIAPSLGGVIVDWLGWTYVFFVNIPIGIVGLVSALKYLKIEEHKSENLNMDWMGSSLFVVLMVALILFMGDLSNGGGVLTLICGSIFVLSLFIFILRESNCKEPLLDLTIFKAKSFIKPAMGLILFFIASNMINIIYPLYFEDVLDWRATEVGLTMMIMAVAMFLISPVSGWIYDKYKFRNLSSLGVLITGLTTLLFAYMLLIGNILGAMISLALIGVGCALFMVPNNTDVMSSLPQKTNVLSSVTATFRNFGAFLGVALATTLTSLSYSSHLGLGLSAGTMMVGIFFGIGGIYLVSAIVVYKS</sequence>
<dbReference type="SUPFAM" id="SSF103473">
    <property type="entry name" value="MFS general substrate transporter"/>
    <property type="match status" value="1"/>
</dbReference>
<dbReference type="EMBL" id="LT607756">
    <property type="protein sequence ID" value="SCG86691.1"/>
    <property type="molecule type" value="Genomic_DNA"/>
</dbReference>
<dbReference type="GO" id="GO:0022857">
    <property type="term" value="F:transmembrane transporter activity"/>
    <property type="evidence" value="ECO:0007669"/>
    <property type="project" value="InterPro"/>
</dbReference>
<dbReference type="InterPro" id="IPR004638">
    <property type="entry name" value="EmrB-like"/>
</dbReference>
<evidence type="ECO:0000313" key="10">
    <source>
        <dbReference type="Proteomes" id="UP000094707"/>
    </source>
</evidence>
<dbReference type="GO" id="GO:0005886">
    <property type="term" value="C:plasma membrane"/>
    <property type="evidence" value="ECO:0007669"/>
    <property type="project" value="UniProtKB-SubCell"/>
</dbReference>
<evidence type="ECO:0000313" key="9">
    <source>
        <dbReference type="EMBL" id="SCG86691.1"/>
    </source>
</evidence>
<dbReference type="STRING" id="118062.MCBB_2149"/>
<keyword evidence="2" id="KW-0813">Transport</keyword>
<comment type="subcellular location">
    <subcellularLocation>
        <location evidence="1">Cell membrane</location>
        <topology evidence="1">Multi-pass membrane protein</topology>
    </subcellularLocation>
</comment>
<evidence type="ECO:0000256" key="5">
    <source>
        <dbReference type="ARBA" id="ARBA00022989"/>
    </source>
</evidence>
<keyword evidence="6 7" id="KW-0472">Membrane</keyword>
<feature type="transmembrane region" description="Helical" evidence="7">
    <location>
        <begin position="149"/>
        <end position="170"/>
    </location>
</feature>
<dbReference type="GeneID" id="30412985"/>
<feature type="transmembrane region" description="Helical" evidence="7">
    <location>
        <begin position="276"/>
        <end position="300"/>
    </location>
</feature>
<dbReference type="PANTHER" id="PTHR42718">
    <property type="entry name" value="MAJOR FACILITATOR SUPERFAMILY MULTIDRUG TRANSPORTER MFSC"/>
    <property type="match status" value="1"/>
</dbReference>
<evidence type="ECO:0000256" key="6">
    <source>
        <dbReference type="ARBA" id="ARBA00023136"/>
    </source>
</evidence>
<dbReference type="RefSeq" id="WP_071907730.1">
    <property type="nucleotide sequence ID" value="NZ_LT607756.1"/>
</dbReference>
<dbReference type="InterPro" id="IPR011701">
    <property type="entry name" value="MFS"/>
</dbReference>
<feature type="transmembrane region" description="Helical" evidence="7">
    <location>
        <begin position="407"/>
        <end position="429"/>
    </location>
</feature>
<dbReference type="PROSITE" id="PS50850">
    <property type="entry name" value="MFS"/>
    <property type="match status" value="1"/>
</dbReference>
<name>A0A1D3L4Y2_9EURY</name>
<dbReference type="CDD" id="cd17321">
    <property type="entry name" value="MFS_MMR_MDR_like"/>
    <property type="match status" value="1"/>
</dbReference>
<dbReference type="KEGG" id="mcub:MCBB_2149"/>
<evidence type="ECO:0000256" key="3">
    <source>
        <dbReference type="ARBA" id="ARBA00022475"/>
    </source>
</evidence>
<feature type="transmembrane region" description="Helical" evidence="7">
    <location>
        <begin position="366"/>
        <end position="386"/>
    </location>
</feature>